<dbReference type="Gene3D" id="3.30.565.10">
    <property type="entry name" value="Histidine kinase-like ATPase, C-terminal domain"/>
    <property type="match status" value="1"/>
</dbReference>
<gene>
    <name evidence="9" type="ORF">AArcSl_0835</name>
</gene>
<organism evidence="9 10">
    <name type="scientific">Halalkaliarchaeum desulfuricum</name>
    <dbReference type="NCBI Taxonomy" id="2055893"/>
    <lineage>
        <taxon>Archaea</taxon>
        <taxon>Methanobacteriati</taxon>
        <taxon>Methanobacteriota</taxon>
        <taxon>Stenosarchaea group</taxon>
        <taxon>Halobacteria</taxon>
        <taxon>Halobacteriales</taxon>
        <taxon>Haloferacaceae</taxon>
        <taxon>Halalkaliarchaeum</taxon>
    </lineage>
</organism>
<dbReference type="GeneID" id="37877180"/>
<feature type="transmembrane region" description="Helical" evidence="7">
    <location>
        <begin position="146"/>
        <end position="168"/>
    </location>
</feature>
<dbReference type="KEGG" id="hdf:AArcSl_0835"/>
<feature type="transmembrane region" description="Helical" evidence="7">
    <location>
        <begin position="70"/>
        <end position="89"/>
    </location>
</feature>
<dbReference type="EC" id="2.7.13.3" evidence="2"/>
<keyword evidence="10" id="KW-1185">Reference proteome</keyword>
<dbReference type="InterPro" id="IPR003594">
    <property type="entry name" value="HATPase_dom"/>
</dbReference>
<feature type="transmembrane region" description="Helical" evidence="7">
    <location>
        <begin position="34"/>
        <end position="50"/>
    </location>
</feature>
<dbReference type="PROSITE" id="PS50109">
    <property type="entry name" value="HIS_KIN"/>
    <property type="match status" value="1"/>
</dbReference>
<sequence length="566" mass="61538">MGWTVSAFAVIVFGGSVVALAVGVAALRQRPDPMAVPFSVLMFAAAAWAIPHGVGLGYSTVEQVAFWHRLRYPGTVLAPVAYLLVAAQYAGYERWLSRRTYTLLAVVPSITVAAVWTNPYHGLFWQSLSIATVGGASVLVPEFGPLYWISLGYLYAITALGLLLYGISIVRSGAVYRKQAVLLFVAAFVPLATNVAMNFGMGPEPMVDFTTTALAVSGLVFALALFHFDLFSLRPIARDRLVEELEDGVVVVGPDDKIKDFNPIAARIFDGIAVGQPADDLLSSNVVSDGGELVVESGGNERRFRPRSTPLTDGRDREIGRIVYLQDITDVVEHEQRISVLNRILRHNVRNELNVVLGHLEQLERQTSDGDAEHVETAIESSRRVVEFSEQARHVEQTLQARDSAVDASATAVVDRAVSDARETYQNAEFVTELPDRTDHGVHVNVVDEELFELAVAELIENTIVHHDRPSPQVTVRIETDGELVSVRVADDGPGIPEPEREILNTRTETDLVHGSGLGLWLVKWTASLSAGELSFADNEPRGTVVTLALPIADGQGSSGSDCRTN</sequence>
<evidence type="ECO:0000256" key="5">
    <source>
        <dbReference type="ARBA" id="ARBA00022777"/>
    </source>
</evidence>
<dbReference type="GO" id="GO:0005524">
    <property type="term" value="F:ATP binding"/>
    <property type="evidence" value="ECO:0007669"/>
    <property type="project" value="UniProtKB-KW"/>
</dbReference>
<dbReference type="Pfam" id="PF02518">
    <property type="entry name" value="HATPase_c"/>
    <property type="match status" value="1"/>
</dbReference>
<keyword evidence="3" id="KW-0808">Transferase</keyword>
<dbReference type="PANTHER" id="PTHR44936:SF10">
    <property type="entry name" value="SENSOR PROTEIN RSTB"/>
    <property type="match status" value="1"/>
</dbReference>
<dbReference type="InterPro" id="IPR050980">
    <property type="entry name" value="2C_sensor_his_kinase"/>
</dbReference>
<protein>
    <recommendedName>
        <fullName evidence="2">histidine kinase</fullName>
        <ecNumber evidence="2">2.7.13.3</ecNumber>
    </recommendedName>
</protein>
<keyword evidence="4" id="KW-0547">Nucleotide-binding</keyword>
<dbReference type="Gene3D" id="3.30.450.20">
    <property type="entry name" value="PAS domain"/>
    <property type="match status" value="1"/>
</dbReference>
<comment type="catalytic activity">
    <reaction evidence="1">
        <text>ATP + protein L-histidine = ADP + protein N-phospho-L-histidine.</text>
        <dbReference type="EC" id="2.7.13.3"/>
    </reaction>
</comment>
<evidence type="ECO:0000256" key="3">
    <source>
        <dbReference type="ARBA" id="ARBA00022679"/>
    </source>
</evidence>
<feature type="domain" description="Histidine kinase" evidence="8">
    <location>
        <begin position="344"/>
        <end position="554"/>
    </location>
</feature>
<evidence type="ECO:0000259" key="8">
    <source>
        <dbReference type="PROSITE" id="PS50109"/>
    </source>
</evidence>
<dbReference type="InterPro" id="IPR004358">
    <property type="entry name" value="Sig_transdc_His_kin-like_C"/>
</dbReference>
<feature type="transmembrane region" description="Helical" evidence="7">
    <location>
        <begin position="180"/>
        <end position="201"/>
    </location>
</feature>
<proteinExistence type="predicted"/>
<evidence type="ECO:0000256" key="2">
    <source>
        <dbReference type="ARBA" id="ARBA00012438"/>
    </source>
</evidence>
<dbReference type="PRINTS" id="PR00344">
    <property type="entry name" value="BCTRLSENSOR"/>
</dbReference>
<dbReference type="InterPro" id="IPR031621">
    <property type="entry name" value="HisKA_7TM"/>
</dbReference>
<dbReference type="InterPro" id="IPR035965">
    <property type="entry name" value="PAS-like_dom_sf"/>
</dbReference>
<evidence type="ECO:0000256" key="1">
    <source>
        <dbReference type="ARBA" id="ARBA00000085"/>
    </source>
</evidence>
<dbReference type="EMBL" id="CP025066">
    <property type="protein sequence ID" value="AUX08478.1"/>
    <property type="molecule type" value="Genomic_DNA"/>
</dbReference>
<evidence type="ECO:0000256" key="4">
    <source>
        <dbReference type="ARBA" id="ARBA00022741"/>
    </source>
</evidence>
<dbReference type="SUPFAM" id="SSF55874">
    <property type="entry name" value="ATPase domain of HSP90 chaperone/DNA topoisomerase II/histidine kinase"/>
    <property type="match status" value="1"/>
</dbReference>
<dbReference type="AlphaFoldDB" id="A0A343THA6"/>
<keyword evidence="7" id="KW-1133">Transmembrane helix</keyword>
<dbReference type="PANTHER" id="PTHR44936">
    <property type="entry name" value="SENSOR PROTEIN CREC"/>
    <property type="match status" value="1"/>
</dbReference>
<accession>A0A343THA6</accession>
<dbReference type="RefSeq" id="WP_119815471.1">
    <property type="nucleotide sequence ID" value="NZ_CP025066.1"/>
</dbReference>
<dbReference type="SMART" id="SM00387">
    <property type="entry name" value="HATPase_c"/>
    <property type="match status" value="1"/>
</dbReference>
<keyword evidence="7" id="KW-0472">Membrane</keyword>
<dbReference type="Proteomes" id="UP000263012">
    <property type="component" value="Chromosome"/>
</dbReference>
<dbReference type="InterPro" id="IPR005467">
    <property type="entry name" value="His_kinase_dom"/>
</dbReference>
<dbReference type="GO" id="GO:0004673">
    <property type="term" value="F:protein histidine kinase activity"/>
    <property type="evidence" value="ECO:0007669"/>
    <property type="project" value="UniProtKB-EC"/>
</dbReference>
<feature type="transmembrane region" description="Helical" evidence="7">
    <location>
        <begin position="101"/>
        <end position="119"/>
    </location>
</feature>
<keyword evidence="7" id="KW-0812">Transmembrane</keyword>
<keyword evidence="6" id="KW-0067">ATP-binding</keyword>
<evidence type="ECO:0000313" key="9">
    <source>
        <dbReference type="EMBL" id="AUX08478.1"/>
    </source>
</evidence>
<evidence type="ECO:0000256" key="7">
    <source>
        <dbReference type="SAM" id="Phobius"/>
    </source>
</evidence>
<feature type="transmembrane region" description="Helical" evidence="7">
    <location>
        <begin position="6"/>
        <end position="27"/>
    </location>
</feature>
<evidence type="ECO:0000256" key="6">
    <source>
        <dbReference type="ARBA" id="ARBA00022840"/>
    </source>
</evidence>
<feature type="transmembrane region" description="Helical" evidence="7">
    <location>
        <begin position="213"/>
        <end position="231"/>
    </location>
</feature>
<reference evidence="10" key="1">
    <citation type="submission" date="2017-11" db="EMBL/GenBank/DDBJ databases">
        <title>Phenotypic and genomic properties of facultatively anaerobic sulfur-reducing natronoarchaea from hypersaline soda lakes.</title>
        <authorList>
            <person name="Sorokin D.Y."/>
            <person name="Kublanov I.V."/>
            <person name="Roman P."/>
            <person name="Sinninghe Damste J.S."/>
            <person name="Golyshin P.N."/>
            <person name="Rojo D."/>
            <person name="Ciordia S."/>
            <person name="Mena M.D.C."/>
            <person name="Ferrer M."/>
            <person name="Messina E."/>
            <person name="Smedile F."/>
            <person name="La Spada G."/>
            <person name="La Cono V."/>
            <person name="Yakimov M.M."/>
        </authorList>
    </citation>
    <scope>NUCLEOTIDE SEQUENCE [LARGE SCALE GENOMIC DNA]</scope>
    <source>
        <strain evidence="10">AArc-Sl</strain>
    </source>
</reference>
<name>A0A343THA6_9EURY</name>
<dbReference type="SUPFAM" id="SSF55785">
    <property type="entry name" value="PYP-like sensor domain (PAS domain)"/>
    <property type="match status" value="1"/>
</dbReference>
<evidence type="ECO:0000313" key="10">
    <source>
        <dbReference type="Proteomes" id="UP000263012"/>
    </source>
</evidence>
<dbReference type="CDD" id="cd00075">
    <property type="entry name" value="HATPase"/>
    <property type="match status" value="1"/>
</dbReference>
<dbReference type="InterPro" id="IPR036890">
    <property type="entry name" value="HATPase_C_sf"/>
</dbReference>
<dbReference type="Pfam" id="PF16927">
    <property type="entry name" value="HisKA_7TM"/>
    <property type="match status" value="1"/>
</dbReference>
<keyword evidence="5 9" id="KW-0418">Kinase</keyword>